<keyword evidence="2" id="KW-0328">Glycosyltransferase</keyword>
<dbReference type="InterPro" id="IPR007657">
    <property type="entry name" value="Glycosyltransferase_61"/>
</dbReference>
<evidence type="ECO:0000256" key="2">
    <source>
        <dbReference type="ARBA" id="ARBA00022676"/>
    </source>
</evidence>
<dbReference type="AlphaFoldDB" id="A0A4P7NB27"/>
<evidence type="ECO:0000313" key="13">
    <source>
        <dbReference type="Proteomes" id="UP000294847"/>
    </source>
</evidence>
<evidence type="ECO:0000256" key="7">
    <source>
        <dbReference type="ARBA" id="ARBA00040944"/>
    </source>
</evidence>
<dbReference type="Pfam" id="PF04577">
    <property type="entry name" value="Glyco_transf_61"/>
    <property type="match status" value="1"/>
</dbReference>
<comment type="catalytic activity">
    <reaction evidence="9">
        <text>L-seryl-[protein] + UDP-N-acetyl-alpha-D-glucosamine = 3-O-(N-acetyl-beta-D-glucosaminyl)-L-seryl-[protein] + UDP + H(+)</text>
        <dbReference type="Rhea" id="RHEA:48904"/>
        <dbReference type="Rhea" id="RHEA-COMP:9863"/>
        <dbReference type="Rhea" id="RHEA-COMP:12251"/>
        <dbReference type="ChEBI" id="CHEBI:15378"/>
        <dbReference type="ChEBI" id="CHEBI:29999"/>
        <dbReference type="ChEBI" id="CHEBI:57705"/>
        <dbReference type="ChEBI" id="CHEBI:58223"/>
        <dbReference type="ChEBI" id="CHEBI:90838"/>
        <dbReference type="EC" id="2.4.1.255"/>
    </reaction>
</comment>
<evidence type="ECO:0000313" key="12">
    <source>
        <dbReference type="EMBL" id="QBZ60027.1"/>
    </source>
</evidence>
<sequence>MTFKSLQFPRLRRLFVPLSLALFVLFLVFSTKLFFPGAAQTAWLSRLVPGSARDKRPSSPPPTLPELKLLGLDSITGNSTASDGQQYCNDRFGPTYLTNLRDNSIEYCAAPDQDRSSRLTCFHSHVRGKGSEDSLCIAQGAVLDPSKKGFVLNCDPRAPTLEETKRGLISFQQIRSYWYNTGPGVVFGNYVGFVDKPFKKVQDDGIATKKQQRPPISILVKREGSAHPWHSLMEIWALTHTMDVLRLSANPDALGAPFYTPDDVARAQVVILDDAEDGPFFNLWTITAGKKPVRLSAALDALQHSEKPSSPDAALVAAPGQPHNIVVPLAGAANPLWQNDWDERNCSDASLVKLFVRRVLHHLGVDSFKPKPANVLQKKLRVTFVDRRGSRKLLGQERLLDAARRAYPDVQVRSVDFATLSFVEQIRLVRHETDVLVGVHGAGLTHVMFLRAASEAVGGGAIVEILPDVMNYKGFRNLAYMLGHEYFSAKAKTIPKENADKGKDGIHKVTAAVNTGPIAGVMKNGMGKIDKHTLREQKYKRQLEARRDLEEEEENKLLYRRGAHLEKRADWHSADVSMGEEEFVKLVGSAIEHVRNKA</sequence>
<dbReference type="PANTHER" id="PTHR20961:SF148">
    <property type="entry name" value="EGF DOMAIN-SPECIFIC O-LINKED N-ACETYLGLUCOSAMINE TRANSFERASE"/>
    <property type="match status" value="1"/>
</dbReference>
<keyword evidence="3" id="KW-0808">Transferase</keyword>
<comment type="catalytic activity">
    <reaction evidence="10">
        <text>L-threonyl-[protein] + UDP-N-acetyl-alpha-D-glucosamine = 3-O-(N-acetyl-beta-D-glucosaminyl)-L-threonyl-[protein] + UDP + H(+)</text>
        <dbReference type="Rhea" id="RHEA:48908"/>
        <dbReference type="Rhea" id="RHEA-COMP:11060"/>
        <dbReference type="Rhea" id="RHEA-COMP:12252"/>
        <dbReference type="ChEBI" id="CHEBI:15378"/>
        <dbReference type="ChEBI" id="CHEBI:30013"/>
        <dbReference type="ChEBI" id="CHEBI:57705"/>
        <dbReference type="ChEBI" id="CHEBI:58223"/>
        <dbReference type="ChEBI" id="CHEBI:90840"/>
        <dbReference type="EC" id="2.4.1.255"/>
    </reaction>
</comment>
<dbReference type="EMBL" id="CP034206">
    <property type="protein sequence ID" value="QBZ60027.1"/>
    <property type="molecule type" value="Genomic_DNA"/>
</dbReference>
<evidence type="ECO:0000256" key="4">
    <source>
        <dbReference type="ARBA" id="ARBA00022729"/>
    </source>
</evidence>
<reference evidence="12 13" key="1">
    <citation type="journal article" date="2019" name="Mol. Biol. Evol.">
        <title>Blast fungal genomes show frequent chromosomal changes, gene gains and losses, and effector gene turnover.</title>
        <authorList>
            <person name="Gomez Luciano L.B."/>
            <person name="Jason Tsai I."/>
            <person name="Chuma I."/>
            <person name="Tosa Y."/>
            <person name="Chen Y.H."/>
            <person name="Li J.Y."/>
            <person name="Li M.Y."/>
            <person name="Jade Lu M.Y."/>
            <person name="Nakayashiki H."/>
            <person name="Li W.H."/>
        </authorList>
    </citation>
    <scope>NUCLEOTIDE SEQUENCE [LARGE SCALE GENOMIC DNA]</scope>
    <source>
        <strain evidence="12">MZ5-1-6</strain>
    </source>
</reference>
<gene>
    <name evidence="12" type="ORF">PoMZ_04997</name>
</gene>
<accession>A0A4P7NB27</accession>
<dbReference type="Proteomes" id="UP000294847">
    <property type="component" value="Chromosome 3"/>
</dbReference>
<keyword evidence="5" id="KW-0256">Endoplasmic reticulum</keyword>
<organism evidence="12 13">
    <name type="scientific">Pyricularia oryzae</name>
    <name type="common">Rice blast fungus</name>
    <name type="synonym">Magnaporthe oryzae</name>
    <dbReference type="NCBI Taxonomy" id="318829"/>
    <lineage>
        <taxon>Eukaryota</taxon>
        <taxon>Fungi</taxon>
        <taxon>Dikarya</taxon>
        <taxon>Ascomycota</taxon>
        <taxon>Pezizomycotina</taxon>
        <taxon>Sordariomycetes</taxon>
        <taxon>Sordariomycetidae</taxon>
        <taxon>Magnaporthales</taxon>
        <taxon>Pyriculariaceae</taxon>
        <taxon>Pyricularia</taxon>
    </lineage>
</organism>
<evidence type="ECO:0000256" key="9">
    <source>
        <dbReference type="ARBA" id="ARBA00048317"/>
    </source>
</evidence>
<keyword evidence="6" id="KW-0325">Glycoprotein</keyword>
<dbReference type="EC" id="2.4.1.255" evidence="1"/>
<dbReference type="PANTHER" id="PTHR20961">
    <property type="entry name" value="GLYCOSYLTRANSFERASE"/>
    <property type="match status" value="1"/>
</dbReference>
<evidence type="ECO:0000256" key="5">
    <source>
        <dbReference type="ARBA" id="ARBA00022824"/>
    </source>
</evidence>
<dbReference type="GO" id="GO:0097363">
    <property type="term" value="F:protein O-acetylglucosaminyltransferase activity"/>
    <property type="evidence" value="ECO:0007669"/>
    <property type="project" value="UniProtKB-EC"/>
</dbReference>
<evidence type="ECO:0000259" key="11">
    <source>
        <dbReference type="Pfam" id="PF04577"/>
    </source>
</evidence>
<evidence type="ECO:0000256" key="3">
    <source>
        <dbReference type="ARBA" id="ARBA00022679"/>
    </source>
</evidence>
<evidence type="ECO:0000256" key="1">
    <source>
        <dbReference type="ARBA" id="ARBA00011970"/>
    </source>
</evidence>
<evidence type="ECO:0000256" key="8">
    <source>
        <dbReference type="ARBA" id="ARBA00042574"/>
    </source>
</evidence>
<name>A0A4P7NB27_PYROR</name>
<proteinExistence type="predicted"/>
<keyword evidence="4" id="KW-0732">Signal</keyword>
<evidence type="ECO:0000256" key="6">
    <source>
        <dbReference type="ARBA" id="ARBA00023180"/>
    </source>
</evidence>
<dbReference type="InterPro" id="IPR049625">
    <property type="entry name" value="Glyco_transf_61_cat"/>
</dbReference>
<evidence type="ECO:0000256" key="10">
    <source>
        <dbReference type="ARBA" id="ARBA00049432"/>
    </source>
</evidence>
<protein>
    <recommendedName>
        <fullName evidence="7">EGF domain-specific O-linked N-acetylglucosamine transferase</fullName>
        <ecNumber evidence="1">2.4.1.255</ecNumber>
    </recommendedName>
    <alternativeName>
        <fullName evidence="8">Extracellular O-linked N-acetylglucosamine transferase</fullName>
    </alternativeName>
</protein>
<feature type="domain" description="Glycosyltransferase 61 catalytic" evidence="11">
    <location>
        <begin position="352"/>
        <end position="453"/>
    </location>
</feature>